<sequence length="188" mass="21545">MRSDKYADSVSRLKIKHETATQIYRKEKQTLASKKAQEESALKAQQLLQQASQIVQQAVHGQIATIVSRCLETVFDEPYDFQVLFEQKRGRTQARLVFYRDGEEIDPMTASGGGVVDVGSFAMRLASLLLSKPRKRRLLILDEPFKFVSEEYRERVRGLLESLSKDFDVQVILVTHIEELQMGKVVRL</sequence>
<dbReference type="Gene3D" id="3.40.50.300">
    <property type="entry name" value="P-loop containing nucleotide triphosphate hydrolases"/>
    <property type="match status" value="1"/>
</dbReference>
<dbReference type="EMBL" id="MT141460">
    <property type="protein sequence ID" value="QJA62034.1"/>
    <property type="molecule type" value="Genomic_DNA"/>
</dbReference>
<name>A0A6M3JY58_9ZZZZ</name>
<reference evidence="2" key="1">
    <citation type="submission" date="2020-03" db="EMBL/GenBank/DDBJ databases">
        <title>The deep terrestrial virosphere.</title>
        <authorList>
            <person name="Holmfeldt K."/>
            <person name="Nilsson E."/>
            <person name="Simone D."/>
            <person name="Lopez-Fernandez M."/>
            <person name="Wu X."/>
            <person name="de Brujin I."/>
            <person name="Lundin D."/>
            <person name="Andersson A."/>
            <person name="Bertilsson S."/>
            <person name="Dopson M."/>
        </authorList>
    </citation>
    <scope>NUCLEOTIDE SEQUENCE</scope>
    <source>
        <strain evidence="2">MM415A01884</strain>
        <strain evidence="1">MM415B00831</strain>
    </source>
</reference>
<evidence type="ECO:0000313" key="1">
    <source>
        <dbReference type="EMBL" id="QJA62034.1"/>
    </source>
</evidence>
<dbReference type="InterPro" id="IPR027417">
    <property type="entry name" value="P-loop_NTPase"/>
</dbReference>
<dbReference type="AlphaFoldDB" id="A0A6M3JY58"/>
<organism evidence="2">
    <name type="scientific">viral metagenome</name>
    <dbReference type="NCBI Taxonomy" id="1070528"/>
    <lineage>
        <taxon>unclassified sequences</taxon>
        <taxon>metagenomes</taxon>
        <taxon>organismal metagenomes</taxon>
    </lineage>
</organism>
<dbReference type="EMBL" id="MT142135">
    <property type="protein sequence ID" value="QJA75013.1"/>
    <property type="molecule type" value="Genomic_DNA"/>
</dbReference>
<accession>A0A6M3JY58</accession>
<evidence type="ECO:0000313" key="2">
    <source>
        <dbReference type="EMBL" id="QJA75013.1"/>
    </source>
</evidence>
<proteinExistence type="predicted"/>
<dbReference type="SUPFAM" id="SSF52540">
    <property type="entry name" value="P-loop containing nucleoside triphosphate hydrolases"/>
    <property type="match status" value="1"/>
</dbReference>
<protein>
    <submittedName>
        <fullName evidence="2">Putative ATPase domain containing protein</fullName>
    </submittedName>
</protein>
<gene>
    <name evidence="2" type="ORF">MM415A01884_0002</name>
    <name evidence="1" type="ORF">MM415B00831_0010</name>
</gene>